<dbReference type="EMBL" id="JAJEQQ010000019">
    <property type="protein sequence ID" value="MCC2228519.1"/>
    <property type="molecule type" value="Genomic_DNA"/>
</dbReference>
<name>A0AAW4WBJ8_9FIRM</name>
<organism evidence="1 2">
    <name type="scientific">Blautia fusiformis</name>
    <dbReference type="NCBI Taxonomy" id="2881264"/>
    <lineage>
        <taxon>Bacteria</taxon>
        <taxon>Bacillati</taxon>
        <taxon>Bacillota</taxon>
        <taxon>Clostridia</taxon>
        <taxon>Lachnospirales</taxon>
        <taxon>Lachnospiraceae</taxon>
        <taxon>Blautia</taxon>
    </lineage>
</organism>
<reference evidence="1 2" key="1">
    <citation type="submission" date="2021-10" db="EMBL/GenBank/DDBJ databases">
        <title>Anaerobic single-cell dispensing facilitates the cultivation of human gut bacteria.</title>
        <authorList>
            <person name="Afrizal A."/>
        </authorList>
    </citation>
    <scope>NUCLEOTIDE SEQUENCE [LARGE SCALE GENOMIC DNA]</scope>
    <source>
        <strain evidence="1 2">CLA-AA-H217</strain>
    </source>
</reference>
<dbReference type="RefSeq" id="WP_227588917.1">
    <property type="nucleotide sequence ID" value="NZ_JAJEQQ010000019.1"/>
</dbReference>
<protein>
    <submittedName>
        <fullName evidence="1">Uncharacterized protein</fullName>
    </submittedName>
</protein>
<comment type="caution">
    <text evidence="1">The sequence shown here is derived from an EMBL/GenBank/DDBJ whole genome shotgun (WGS) entry which is preliminary data.</text>
</comment>
<evidence type="ECO:0000313" key="1">
    <source>
        <dbReference type="EMBL" id="MCC2228519.1"/>
    </source>
</evidence>
<keyword evidence="2" id="KW-1185">Reference proteome</keyword>
<sequence>MENFATEFMTKLDGKLTPEQMKTVLMELEMFSANFDIEKKITEIVPYQDCIPECYKVYLVSKKIEGMSPTVIEDVQVQP</sequence>
<evidence type="ECO:0000313" key="2">
    <source>
        <dbReference type="Proteomes" id="UP001198612"/>
    </source>
</evidence>
<gene>
    <name evidence="1" type="ORF">LKD40_11990</name>
</gene>
<proteinExistence type="predicted"/>
<accession>A0AAW4WBJ8</accession>
<dbReference type="Proteomes" id="UP001198612">
    <property type="component" value="Unassembled WGS sequence"/>
</dbReference>
<dbReference type="AlphaFoldDB" id="A0AAW4WBJ8"/>